<feature type="compositionally biased region" description="Low complexity" evidence="2">
    <location>
        <begin position="201"/>
        <end position="215"/>
    </location>
</feature>
<feature type="region of interest" description="Disordered" evidence="2">
    <location>
        <begin position="187"/>
        <end position="218"/>
    </location>
</feature>
<dbReference type="EMBL" id="JARVKM010000003">
    <property type="protein sequence ID" value="KAK9781936.1"/>
    <property type="molecule type" value="Genomic_DNA"/>
</dbReference>
<organism evidence="4 5">
    <name type="scientific">Seiridium cardinale</name>
    <dbReference type="NCBI Taxonomy" id="138064"/>
    <lineage>
        <taxon>Eukaryota</taxon>
        <taxon>Fungi</taxon>
        <taxon>Dikarya</taxon>
        <taxon>Ascomycota</taxon>
        <taxon>Pezizomycotina</taxon>
        <taxon>Sordariomycetes</taxon>
        <taxon>Xylariomycetidae</taxon>
        <taxon>Amphisphaeriales</taxon>
        <taxon>Sporocadaceae</taxon>
        <taxon>Seiridium</taxon>
    </lineage>
</organism>
<dbReference type="InterPro" id="IPR001138">
    <property type="entry name" value="Zn2Cys6_DnaBD"/>
</dbReference>
<dbReference type="InterPro" id="IPR036864">
    <property type="entry name" value="Zn2-C6_fun-type_DNA-bd_sf"/>
</dbReference>
<gene>
    <name evidence="4" type="ORF">SCAR479_01807</name>
</gene>
<dbReference type="InterPro" id="IPR052973">
    <property type="entry name" value="Fungal_sec-metab_reg_TF"/>
</dbReference>
<comment type="caution">
    <text evidence="4">The sequence shown here is derived from an EMBL/GenBank/DDBJ whole genome shotgun (WGS) entry which is preliminary data.</text>
</comment>
<evidence type="ECO:0000259" key="3">
    <source>
        <dbReference type="PROSITE" id="PS50048"/>
    </source>
</evidence>
<dbReference type="SUPFAM" id="SSF57701">
    <property type="entry name" value="Zn2/Cys6 DNA-binding domain"/>
    <property type="match status" value="1"/>
</dbReference>
<evidence type="ECO:0000256" key="1">
    <source>
        <dbReference type="ARBA" id="ARBA00023242"/>
    </source>
</evidence>
<accession>A0ABR2Y6I3</accession>
<feature type="compositionally biased region" description="Low complexity" evidence="2">
    <location>
        <begin position="1"/>
        <end position="11"/>
    </location>
</feature>
<sequence>MASVASASPSAHSHRRTESTEDSDSWQYLGSNPASVFFPSPASGAESMTSWVMGGYPNHVERSPQGMSPLHLDTESQNMFSGSFPDQSGASLMGTTSGVDNQFASNYGGNQQEFNQDQDFMFSGSFGNSAELPAYYNPLQTDFGLSDVSSLNGFDIPSQAADLDIPIQYRKNDNILPWDATNLREDESSFSETDMISPGVSQPSPTRTRQPSSSPVLTSIKAEKAPIPIPIRKVQGKNSKIEKRKAEPANKFVIMTPNIINASAGKPNPFECFEAMRTTQKGRKGPLANATKEDALEVRRLGACFCCHARKVKCDKERPCKNCTKLTSTIPQIMCWQFQDFLPALFPDFVRAHFKKDQMAAFFNEHIHSFTIAGVEQPCEVELFSGTRFESTLKLRAKFFTARTNEVLQHWHMNVGMNQLDLQTRDTAPIGIDLENSSYRDDLRKRTRDYIQKITLEPLYAEQVTDSFRHTSLPQKVLKIVQRFSQRSDSAMVKKALSIYAMHYVLTRHLCITPASIHSLQHTNLLPRNVPWLTPRVLNRQIKSMLDEQLLKEMQLLFDSFSRSLKPKSRKEWAPCLAAFLVLCLFMEAVETAADTFVISQNEINIRNRTKPEYKREFALRICKEIENMPFKQFAYQFHQIYQTHTKDVSTKAFNPLLDDSFAEQGELDGPALEMVMGLKGLLQGDSYYELDFLVADPILPNEETHPFPMDISMNYTGRLLARFLLSFHDDRYLFDGRY</sequence>
<proteinExistence type="predicted"/>
<feature type="domain" description="Zn(2)-C6 fungal-type" evidence="3">
    <location>
        <begin position="303"/>
        <end position="335"/>
    </location>
</feature>
<name>A0ABR2Y6I3_9PEZI</name>
<dbReference type="PROSITE" id="PS50048">
    <property type="entry name" value="ZN2_CY6_FUNGAL_2"/>
    <property type="match status" value="1"/>
</dbReference>
<dbReference type="PANTHER" id="PTHR35392">
    <property type="entry name" value="ZN(II)2CYS6 TRANSCRIPTION FACTOR (EUROFUNG)-RELATED-RELATED"/>
    <property type="match status" value="1"/>
</dbReference>
<dbReference type="Proteomes" id="UP001465668">
    <property type="component" value="Unassembled WGS sequence"/>
</dbReference>
<protein>
    <recommendedName>
        <fullName evidence="3">Zn(2)-C6 fungal-type domain-containing protein</fullName>
    </recommendedName>
</protein>
<dbReference type="CDD" id="cd00067">
    <property type="entry name" value="GAL4"/>
    <property type="match status" value="1"/>
</dbReference>
<evidence type="ECO:0000256" key="2">
    <source>
        <dbReference type="SAM" id="MobiDB-lite"/>
    </source>
</evidence>
<dbReference type="Pfam" id="PF00172">
    <property type="entry name" value="Zn_clus"/>
    <property type="match status" value="1"/>
</dbReference>
<keyword evidence="5" id="KW-1185">Reference proteome</keyword>
<reference evidence="4 5" key="1">
    <citation type="submission" date="2024-02" db="EMBL/GenBank/DDBJ databases">
        <title>First draft genome assembly of two strains of Seiridium cardinale.</title>
        <authorList>
            <person name="Emiliani G."/>
            <person name="Scali E."/>
        </authorList>
    </citation>
    <scope>NUCLEOTIDE SEQUENCE [LARGE SCALE GENOMIC DNA]</scope>
    <source>
        <strain evidence="4 5">BM-138-000479</strain>
    </source>
</reference>
<keyword evidence="1" id="KW-0539">Nucleus</keyword>
<evidence type="ECO:0000313" key="4">
    <source>
        <dbReference type="EMBL" id="KAK9781936.1"/>
    </source>
</evidence>
<feature type="region of interest" description="Disordered" evidence="2">
    <location>
        <begin position="1"/>
        <end position="26"/>
    </location>
</feature>
<evidence type="ECO:0000313" key="5">
    <source>
        <dbReference type="Proteomes" id="UP001465668"/>
    </source>
</evidence>
<dbReference type="PANTHER" id="PTHR35392:SF5">
    <property type="entry name" value="ZN(2)-C6 FUNGAL-TYPE DOMAIN-CONTAINING PROTEIN"/>
    <property type="match status" value="1"/>
</dbReference>